<keyword evidence="4" id="KW-1185">Reference proteome</keyword>
<accession>A0AA39Q1Z0</accession>
<dbReference type="CDD" id="cd09917">
    <property type="entry name" value="F-box_SF"/>
    <property type="match status" value="1"/>
</dbReference>
<sequence>MRRSTRTKEKLAAEDDANASRSACPSKTRRIMKSTAAEEPLATILKTRRGRRAQFFKSQLADVPLEIYLEIFSYLRPVDLLRLARTTKHFRSFLMSRSVLSLWERARSYVDPLPNMFPLTSEPAIVDFMFEKGCNYCTSDEKSQVITMTMRACQKCMIRLHVSESELLANSKTTGLIKFIQARRFVAFITPKIVLEEGQQCRKYILPEMERLGQEYDALNGAYSAIYAWESKKYHEGGQYNLLRKRAEVWWVEQESKTMEDLVAHRLSEVNRRFARLGWDEELRQIPLHLITDHRLVKKSEKLTEKAWERMEHVLVDILQKHKDQRLLSERFNSVLNILSNALKCYLISSSTSIAPDYASFAIMEDCKRILDATPLDQPLSEDSLSPVLTRLPEIIDQWRTVNEAKCLEMLRQATDADTGEEDLYLATTVFQCLACKQPVMYPKALVHQCEQLLRRRTSCPQIVVRFPWLQPPNLFEFHQRASDAARAVVVACGLDPKVTTYAQMNALHPLLECFGRHDFGRLVLRWQQALAHAPNHSSTPQFVLLEGKDKDTAEYIEGEHSAIWRDIYNEGLNRFRCSLCGEICEASLLGHHRATRHPSYTEQEHAQKLVYVTDNPLPDVFISLPGIRRRARPRE</sequence>
<dbReference type="Gene3D" id="1.20.1280.50">
    <property type="match status" value="1"/>
</dbReference>
<feature type="region of interest" description="Disordered" evidence="1">
    <location>
        <begin position="1"/>
        <end position="29"/>
    </location>
</feature>
<feature type="domain" description="F-box" evidence="2">
    <location>
        <begin position="57"/>
        <end position="106"/>
    </location>
</feature>
<dbReference type="Proteomes" id="UP001175228">
    <property type="component" value="Unassembled WGS sequence"/>
</dbReference>
<evidence type="ECO:0000313" key="3">
    <source>
        <dbReference type="EMBL" id="KAK0494650.1"/>
    </source>
</evidence>
<reference evidence="3" key="1">
    <citation type="submission" date="2023-06" db="EMBL/GenBank/DDBJ databases">
        <authorList>
            <consortium name="Lawrence Berkeley National Laboratory"/>
            <person name="Ahrendt S."/>
            <person name="Sahu N."/>
            <person name="Indic B."/>
            <person name="Wong-Bajracharya J."/>
            <person name="Merenyi Z."/>
            <person name="Ke H.-M."/>
            <person name="Monk M."/>
            <person name="Kocsube S."/>
            <person name="Drula E."/>
            <person name="Lipzen A."/>
            <person name="Balint B."/>
            <person name="Henrissat B."/>
            <person name="Andreopoulos B."/>
            <person name="Martin F.M."/>
            <person name="Harder C.B."/>
            <person name="Rigling D."/>
            <person name="Ford K.L."/>
            <person name="Foster G.D."/>
            <person name="Pangilinan J."/>
            <person name="Papanicolaou A."/>
            <person name="Barry K."/>
            <person name="LaButti K."/>
            <person name="Viragh M."/>
            <person name="Koriabine M."/>
            <person name="Yan M."/>
            <person name="Riley R."/>
            <person name="Champramary S."/>
            <person name="Plett K.L."/>
            <person name="Tsai I.J."/>
            <person name="Slot J."/>
            <person name="Sipos G."/>
            <person name="Plett J."/>
            <person name="Nagy L.G."/>
            <person name="Grigoriev I.V."/>
        </authorList>
    </citation>
    <scope>NUCLEOTIDE SEQUENCE</scope>
    <source>
        <strain evidence="3">HWK02</strain>
    </source>
</reference>
<dbReference type="PROSITE" id="PS50181">
    <property type="entry name" value="FBOX"/>
    <property type="match status" value="1"/>
</dbReference>
<dbReference type="EMBL" id="JAUEPU010000020">
    <property type="protein sequence ID" value="KAK0494650.1"/>
    <property type="molecule type" value="Genomic_DNA"/>
</dbReference>
<proteinExistence type="predicted"/>
<protein>
    <recommendedName>
        <fullName evidence="2">F-box domain-containing protein</fullName>
    </recommendedName>
</protein>
<dbReference type="SUPFAM" id="SSF81383">
    <property type="entry name" value="F-box domain"/>
    <property type="match status" value="1"/>
</dbReference>
<name>A0AA39Q1Z0_9AGAR</name>
<dbReference type="AlphaFoldDB" id="A0AA39Q1Z0"/>
<gene>
    <name evidence="3" type="ORF">EDD18DRAFT_1175531</name>
</gene>
<evidence type="ECO:0000259" key="2">
    <source>
        <dbReference type="PROSITE" id="PS50181"/>
    </source>
</evidence>
<dbReference type="Pfam" id="PF12937">
    <property type="entry name" value="F-box-like"/>
    <property type="match status" value="1"/>
</dbReference>
<organism evidence="3 4">
    <name type="scientific">Armillaria luteobubalina</name>
    <dbReference type="NCBI Taxonomy" id="153913"/>
    <lineage>
        <taxon>Eukaryota</taxon>
        <taxon>Fungi</taxon>
        <taxon>Dikarya</taxon>
        <taxon>Basidiomycota</taxon>
        <taxon>Agaricomycotina</taxon>
        <taxon>Agaricomycetes</taxon>
        <taxon>Agaricomycetidae</taxon>
        <taxon>Agaricales</taxon>
        <taxon>Marasmiineae</taxon>
        <taxon>Physalacriaceae</taxon>
        <taxon>Armillaria</taxon>
    </lineage>
</organism>
<evidence type="ECO:0000313" key="4">
    <source>
        <dbReference type="Proteomes" id="UP001175228"/>
    </source>
</evidence>
<evidence type="ECO:0000256" key="1">
    <source>
        <dbReference type="SAM" id="MobiDB-lite"/>
    </source>
</evidence>
<dbReference type="SMART" id="SM00256">
    <property type="entry name" value="FBOX"/>
    <property type="match status" value="1"/>
</dbReference>
<feature type="compositionally biased region" description="Basic and acidic residues" evidence="1">
    <location>
        <begin position="1"/>
        <end position="13"/>
    </location>
</feature>
<dbReference type="InterPro" id="IPR036047">
    <property type="entry name" value="F-box-like_dom_sf"/>
</dbReference>
<dbReference type="InterPro" id="IPR001810">
    <property type="entry name" value="F-box_dom"/>
</dbReference>
<comment type="caution">
    <text evidence="3">The sequence shown here is derived from an EMBL/GenBank/DDBJ whole genome shotgun (WGS) entry which is preliminary data.</text>
</comment>